<proteinExistence type="inferred from homology"/>
<organism evidence="9 10">
    <name type="scientific">Limulus polyphemus</name>
    <name type="common">Atlantic horseshoe crab</name>
    <dbReference type="NCBI Taxonomy" id="6850"/>
    <lineage>
        <taxon>Eukaryota</taxon>
        <taxon>Metazoa</taxon>
        <taxon>Ecdysozoa</taxon>
        <taxon>Arthropoda</taxon>
        <taxon>Chelicerata</taxon>
        <taxon>Merostomata</taxon>
        <taxon>Xiphosura</taxon>
        <taxon>Limulidae</taxon>
        <taxon>Limulus</taxon>
    </lineage>
</organism>
<sequence>MMEWSGFTEEELERIRGGSGKDTSKTILTIQNQSPSISNERGKPVKNLAAKRAVRAKRSIISTASSESSGISPEQRLSKPVATKNNKQAQKDIQGKATLVSRSESLDKNKKESSNQEISVESCSGSKSSNLSEREQGKGKKEPSMQIDFERKHDSKHEKEALEKFQQRQKHMEEENAKRKQLLARAIADRKKRTQAEAKKLSNIQEELSHLDSVLSVDVSVLRDQIETASIEFYEAQKRYDKAEKEFVEAKLDLFKKMEQKEELTERLCTIIEQNEARKARKLYELMKQLEMESMIEECEVIGIENILPLLCSLNDATYSYCTTIKPPVSVSSACKPCLSQVKKELHNSISKEETIQDKPQTSCKTNNIVTTPPVPTEPSGVVISNQDSSVSCNTINNSSRDDPDNGDVKNGELQGMFPYKRSEIGEVESTPVPSVTELHTPLEATQVSSVVEVVDNENTSVSCTGKTCAHENRVSSSENHEKQKCNDEVTRVSSCITDTLVTSPREDGNPKNPVVCSDVKNNELVEE</sequence>
<feature type="compositionally biased region" description="Low complexity" evidence="8">
    <location>
        <begin position="59"/>
        <end position="72"/>
    </location>
</feature>
<keyword evidence="9" id="KW-1185">Reference proteome</keyword>
<feature type="region of interest" description="Disordered" evidence="8">
    <location>
        <begin position="1"/>
        <end position="164"/>
    </location>
</feature>
<reference evidence="10" key="1">
    <citation type="submission" date="2025-08" db="UniProtKB">
        <authorList>
            <consortium name="RefSeq"/>
        </authorList>
    </citation>
    <scope>IDENTIFICATION</scope>
    <source>
        <tissue evidence="10">Muscle</tissue>
    </source>
</reference>
<evidence type="ECO:0000256" key="4">
    <source>
        <dbReference type="ARBA" id="ARBA00014130"/>
    </source>
</evidence>
<feature type="compositionally biased region" description="Basic and acidic residues" evidence="8">
    <location>
        <begin position="132"/>
        <end position="164"/>
    </location>
</feature>
<feature type="region of interest" description="Disordered" evidence="8">
    <location>
        <begin position="500"/>
        <end position="528"/>
    </location>
</feature>
<dbReference type="Pfam" id="PF04949">
    <property type="entry name" value="Transcrip_act"/>
    <property type="match status" value="1"/>
</dbReference>
<dbReference type="GeneID" id="106457577"/>
<evidence type="ECO:0000256" key="7">
    <source>
        <dbReference type="ARBA" id="ARBA00023054"/>
    </source>
</evidence>
<accession>A0ABM1B0T4</accession>
<dbReference type="RefSeq" id="XP_013772468.1">
    <property type="nucleotide sequence ID" value="XM_013917014.2"/>
</dbReference>
<feature type="compositionally biased region" description="Low complexity" evidence="8">
    <location>
        <begin position="366"/>
        <end position="383"/>
    </location>
</feature>
<dbReference type="Proteomes" id="UP000694941">
    <property type="component" value="Unplaced"/>
</dbReference>
<evidence type="ECO:0000256" key="6">
    <source>
        <dbReference type="ARBA" id="ARBA00023034"/>
    </source>
</evidence>
<evidence type="ECO:0000313" key="10">
    <source>
        <dbReference type="RefSeq" id="XP_013772468.1"/>
    </source>
</evidence>
<feature type="compositionally biased region" description="Polar residues" evidence="8">
    <location>
        <begin position="25"/>
        <end position="39"/>
    </location>
</feature>
<protein>
    <recommendedName>
        <fullName evidence="4">RAB6-interacting golgin</fullName>
    </recommendedName>
</protein>
<keyword evidence="7" id="KW-0175">Coiled coil</keyword>
<name>A0ABM1B0T4_LIMPO</name>
<gene>
    <name evidence="10" type="primary">LOC106457577</name>
</gene>
<feature type="compositionally biased region" description="Basic and acidic residues" evidence="8">
    <location>
        <begin position="104"/>
        <end position="114"/>
    </location>
</feature>
<comment type="subcellular location">
    <subcellularLocation>
        <location evidence="1">Cytoplasm</location>
    </subcellularLocation>
    <subcellularLocation>
        <location evidence="2">Golgi apparatus</location>
    </subcellularLocation>
</comment>
<dbReference type="PANTHER" id="PTHR21470">
    <property type="entry name" value="RAB6-INTERACTING PROTEIN GORAB"/>
    <property type="match status" value="1"/>
</dbReference>
<evidence type="ECO:0000256" key="1">
    <source>
        <dbReference type="ARBA" id="ARBA00004496"/>
    </source>
</evidence>
<keyword evidence="6" id="KW-0333">Golgi apparatus</keyword>
<evidence type="ECO:0000313" key="9">
    <source>
        <dbReference type="Proteomes" id="UP000694941"/>
    </source>
</evidence>
<dbReference type="InterPro" id="IPR007033">
    <property type="entry name" value="GORAB"/>
</dbReference>
<dbReference type="PANTHER" id="PTHR21470:SF2">
    <property type="entry name" value="RAB6-INTERACTING GOLGIN"/>
    <property type="match status" value="1"/>
</dbReference>
<feature type="compositionally biased region" description="Polar residues" evidence="8">
    <location>
        <begin position="115"/>
        <end position="131"/>
    </location>
</feature>
<keyword evidence="5" id="KW-0963">Cytoplasm</keyword>
<comment type="similarity">
    <text evidence="3">Belongs to the GORAB family.</text>
</comment>
<evidence type="ECO:0000256" key="2">
    <source>
        <dbReference type="ARBA" id="ARBA00004555"/>
    </source>
</evidence>
<feature type="region of interest" description="Disordered" evidence="8">
    <location>
        <begin position="355"/>
        <end position="388"/>
    </location>
</feature>
<evidence type="ECO:0000256" key="8">
    <source>
        <dbReference type="SAM" id="MobiDB-lite"/>
    </source>
</evidence>
<evidence type="ECO:0000256" key="3">
    <source>
        <dbReference type="ARBA" id="ARBA00005599"/>
    </source>
</evidence>
<evidence type="ECO:0000256" key="5">
    <source>
        <dbReference type="ARBA" id="ARBA00022490"/>
    </source>
</evidence>